<evidence type="ECO:0000256" key="3">
    <source>
        <dbReference type="ARBA" id="ARBA00022475"/>
    </source>
</evidence>
<evidence type="ECO:0000256" key="5">
    <source>
        <dbReference type="ARBA" id="ARBA00022989"/>
    </source>
</evidence>
<evidence type="ECO:0000313" key="9">
    <source>
        <dbReference type="Proteomes" id="UP000306575"/>
    </source>
</evidence>
<organism evidence="8 9">
    <name type="scientific">Shimia litoralis</name>
    <dbReference type="NCBI Taxonomy" id="420403"/>
    <lineage>
        <taxon>Bacteria</taxon>
        <taxon>Pseudomonadati</taxon>
        <taxon>Pseudomonadota</taxon>
        <taxon>Alphaproteobacteria</taxon>
        <taxon>Rhodobacterales</taxon>
        <taxon>Roseobacteraceae</taxon>
    </lineage>
</organism>
<keyword evidence="6 7" id="KW-0472">Membrane</keyword>
<keyword evidence="4 7" id="KW-0812">Transmembrane</keyword>
<dbReference type="Gene3D" id="1.20.1530.10">
    <property type="entry name" value="Na+/H+ antiporter like domain"/>
    <property type="match status" value="1"/>
</dbReference>
<evidence type="ECO:0000256" key="4">
    <source>
        <dbReference type="ARBA" id="ARBA00022692"/>
    </source>
</evidence>
<protein>
    <recommendedName>
        <fullName evidence="2">Putative Na(+)/H(+) antiporter NhaA homolog</fullName>
    </recommendedName>
</protein>
<reference evidence="8 9" key="1">
    <citation type="submission" date="2019-04" db="EMBL/GenBank/DDBJ databases">
        <title>Genome sequence of Pelagicola litoralis CL-ES2.</title>
        <authorList>
            <person name="Cao J."/>
        </authorList>
    </citation>
    <scope>NUCLEOTIDE SEQUENCE [LARGE SCALE GENOMIC DNA]</scope>
    <source>
        <strain evidence="8 9">CL-ES2</strain>
    </source>
</reference>
<dbReference type="InterPro" id="IPR004670">
    <property type="entry name" value="NhaA"/>
</dbReference>
<comment type="subcellular location">
    <subcellularLocation>
        <location evidence="1">Cell inner membrane</location>
        <topology evidence="1">Multi-pass membrane protein</topology>
    </subcellularLocation>
</comment>
<gene>
    <name evidence="8" type="ORF">FAP39_13995</name>
</gene>
<feature type="transmembrane region" description="Helical" evidence="7">
    <location>
        <begin position="6"/>
        <end position="24"/>
    </location>
</feature>
<evidence type="ECO:0000313" key="8">
    <source>
        <dbReference type="EMBL" id="TKZ17481.1"/>
    </source>
</evidence>
<sequence>MAGLVIGKPLGIFLTVFIAVKLGWATMSSEISWTQIIGAGMLAGVGFTMSIFIGSASFDGAQLDSVKLAILIASLVSAVAGSVILVLGARRPVTANDAP</sequence>
<evidence type="ECO:0000256" key="1">
    <source>
        <dbReference type="ARBA" id="ARBA00004429"/>
    </source>
</evidence>
<dbReference type="OrthoDB" id="9808135at2"/>
<evidence type="ECO:0000256" key="7">
    <source>
        <dbReference type="SAM" id="Phobius"/>
    </source>
</evidence>
<dbReference type="Proteomes" id="UP000306575">
    <property type="component" value="Unassembled WGS sequence"/>
</dbReference>
<dbReference type="AlphaFoldDB" id="A0A4V6F155"/>
<keyword evidence="3" id="KW-1003">Cell membrane</keyword>
<name>A0A4V6F155_9RHOB</name>
<dbReference type="GO" id="GO:0005886">
    <property type="term" value="C:plasma membrane"/>
    <property type="evidence" value="ECO:0007669"/>
    <property type="project" value="UniProtKB-SubCell"/>
</dbReference>
<dbReference type="PANTHER" id="PTHR30341:SF0">
    <property type="entry name" value="NA(+)_H(+) ANTIPORTER NHAA"/>
    <property type="match status" value="1"/>
</dbReference>
<dbReference type="EMBL" id="SULI01000021">
    <property type="protein sequence ID" value="TKZ17481.1"/>
    <property type="molecule type" value="Genomic_DNA"/>
</dbReference>
<dbReference type="InterPro" id="IPR023171">
    <property type="entry name" value="Na/H_antiporter_dom_sf"/>
</dbReference>
<dbReference type="Pfam" id="PF06965">
    <property type="entry name" value="Na_H_antiport_1"/>
    <property type="match status" value="1"/>
</dbReference>
<dbReference type="GO" id="GO:0006885">
    <property type="term" value="P:regulation of pH"/>
    <property type="evidence" value="ECO:0007669"/>
    <property type="project" value="InterPro"/>
</dbReference>
<keyword evidence="9" id="KW-1185">Reference proteome</keyword>
<accession>A0A4V6F155</accession>
<feature type="transmembrane region" description="Helical" evidence="7">
    <location>
        <begin position="68"/>
        <end position="89"/>
    </location>
</feature>
<dbReference type="PANTHER" id="PTHR30341">
    <property type="entry name" value="SODIUM ION/PROTON ANTIPORTER NHAA-RELATED"/>
    <property type="match status" value="1"/>
</dbReference>
<keyword evidence="5 7" id="KW-1133">Transmembrane helix</keyword>
<proteinExistence type="predicted"/>
<comment type="caution">
    <text evidence="8">The sequence shown here is derived from an EMBL/GenBank/DDBJ whole genome shotgun (WGS) entry which is preliminary data.</text>
</comment>
<evidence type="ECO:0000256" key="6">
    <source>
        <dbReference type="ARBA" id="ARBA00023136"/>
    </source>
</evidence>
<feature type="transmembrane region" description="Helical" evidence="7">
    <location>
        <begin position="36"/>
        <end position="56"/>
    </location>
</feature>
<evidence type="ECO:0000256" key="2">
    <source>
        <dbReference type="ARBA" id="ARBA00015550"/>
    </source>
</evidence>
<dbReference type="GO" id="GO:0015385">
    <property type="term" value="F:sodium:proton antiporter activity"/>
    <property type="evidence" value="ECO:0007669"/>
    <property type="project" value="TreeGrafter"/>
</dbReference>